<evidence type="ECO:0000256" key="1">
    <source>
        <dbReference type="SAM" id="MobiDB-lite"/>
    </source>
</evidence>
<reference evidence="2 4" key="1">
    <citation type="submission" date="2019-02" db="EMBL/GenBank/DDBJ databases">
        <authorList>
            <consortium name="Pathogen Informatics"/>
        </authorList>
    </citation>
    <scope>NUCLEOTIDE SEQUENCE [LARGE SCALE GENOMIC DNA]</scope>
    <source>
        <strain evidence="2 4">3012STDY7078520</strain>
    </source>
</reference>
<dbReference type="AlphaFoldDB" id="A0A449CY59"/>
<dbReference type="Pfam" id="PF12687">
    <property type="entry name" value="DUF3801"/>
    <property type="match status" value="1"/>
</dbReference>
<feature type="region of interest" description="Disordered" evidence="1">
    <location>
        <begin position="146"/>
        <end position="187"/>
    </location>
</feature>
<dbReference type="RefSeq" id="WP_190246443.1">
    <property type="nucleotide sequence ID" value="NZ_CAACXN010000004.1"/>
</dbReference>
<dbReference type="EMBL" id="CAACXN010000004">
    <property type="protein sequence ID" value="VEW10193.1"/>
    <property type="molecule type" value="Genomic_DNA"/>
</dbReference>
<evidence type="ECO:0000313" key="4">
    <source>
        <dbReference type="Proteomes" id="UP000386281"/>
    </source>
</evidence>
<dbReference type="EMBL" id="CAACXN010000004">
    <property type="protein sequence ID" value="VEW10201.1"/>
    <property type="molecule type" value="Genomic_DNA"/>
</dbReference>
<organism evidence="2 4">
    <name type="scientific">Brevibacterium casei</name>
    <dbReference type="NCBI Taxonomy" id="33889"/>
    <lineage>
        <taxon>Bacteria</taxon>
        <taxon>Bacillati</taxon>
        <taxon>Actinomycetota</taxon>
        <taxon>Actinomycetes</taxon>
        <taxon>Micrococcales</taxon>
        <taxon>Brevibacteriaceae</taxon>
        <taxon>Brevibacterium</taxon>
    </lineage>
</organism>
<sequence length="224" mass="24466">MSGIDNGEEKIEQVTSQIAQSGAQVVIQYVTTQMGHLTRAVVAKGLRVGVSSLQWTVAAAQKPGGQVSMKELSDLPSKTGREVVSLDDKDVMQALEKNLKTNGVHYAIEREKIGAKTEYTLHVRGDDAKVVEHSLKKAAEAIDVKRERVQDRQPVQKPEPKPDLAKKPEKPVPADASKRTKADTAKFQKELREKVNARAAKIKAEVPKTVPTAALKIPVPGLKR</sequence>
<dbReference type="Proteomes" id="UP000386281">
    <property type="component" value="Unassembled WGS sequence"/>
</dbReference>
<feature type="compositionally biased region" description="Basic and acidic residues" evidence="1">
    <location>
        <begin position="158"/>
        <end position="187"/>
    </location>
</feature>
<protein>
    <recommendedName>
        <fullName evidence="5">DUF3801 domain-containing protein</fullName>
    </recommendedName>
</protein>
<evidence type="ECO:0008006" key="5">
    <source>
        <dbReference type="Google" id="ProtNLM"/>
    </source>
</evidence>
<accession>A0A449CY59</accession>
<name>A0A449CY59_9MICO</name>
<evidence type="ECO:0000313" key="3">
    <source>
        <dbReference type="EMBL" id="VEW10201.1"/>
    </source>
</evidence>
<evidence type="ECO:0000313" key="2">
    <source>
        <dbReference type="EMBL" id="VEW10193.1"/>
    </source>
</evidence>
<proteinExistence type="predicted"/>
<gene>
    <name evidence="2" type="ORF">NCTC12391_00017</name>
    <name evidence="3" type="ORF">NCTC12391_00021</name>
</gene>
<dbReference type="InterPro" id="IPR024234">
    <property type="entry name" value="DUF3801"/>
</dbReference>